<evidence type="ECO:0000313" key="2">
    <source>
        <dbReference type="EMBL" id="ANS78426.1"/>
    </source>
</evidence>
<feature type="region of interest" description="Disordered" evidence="1">
    <location>
        <begin position="100"/>
        <end position="123"/>
    </location>
</feature>
<dbReference type="Pfam" id="PF18986">
    <property type="entry name" value="DUF5719"/>
    <property type="match status" value="1"/>
</dbReference>
<proteinExistence type="predicted"/>
<dbReference type="Proteomes" id="UP000092482">
    <property type="component" value="Chromosome"/>
</dbReference>
<dbReference type="KEGG" id="serj:SGUI_1030"/>
<name>A0A1B1NAH1_9MICO</name>
<gene>
    <name evidence="2" type="ORF">SGUI_1030</name>
</gene>
<feature type="region of interest" description="Disordered" evidence="1">
    <location>
        <begin position="373"/>
        <end position="425"/>
    </location>
</feature>
<feature type="compositionally biased region" description="Acidic residues" evidence="1">
    <location>
        <begin position="397"/>
        <end position="423"/>
    </location>
</feature>
<feature type="compositionally biased region" description="Low complexity" evidence="1">
    <location>
        <begin position="45"/>
        <end position="65"/>
    </location>
</feature>
<reference evidence="2 3" key="1">
    <citation type="submission" date="2016-03" db="EMBL/GenBank/DDBJ databases">
        <title>Shallow-sea hydrothermal system.</title>
        <authorList>
            <person name="Tang K."/>
        </authorList>
    </citation>
    <scope>NUCLEOTIDE SEQUENCE [LARGE SCALE GENOMIC DNA]</scope>
    <source>
        <strain evidence="2 3">JLT9</strain>
    </source>
</reference>
<dbReference type="RefSeq" id="WP_066637178.1">
    <property type="nucleotide sequence ID" value="NZ_CP014989.1"/>
</dbReference>
<dbReference type="STRING" id="1758689.SGUI_1030"/>
<dbReference type="InterPro" id="IPR043777">
    <property type="entry name" value="DUF5719"/>
</dbReference>
<sequence length="558" mass="55069">MSGQPDTPRPGRAAWTRLGAGVLAVGLLTWGSLEAGGWGPGSDGGAEAAARSAGGPGDDAGSATPDAPVLVEEARLGCTGASGLQSTVAFELAPQQLLGGEPAESRPASLVPVGERDATPQLEGDVEGGLVSVEETGAALLTGTGEGAPGLVGGVLSVGTGTDEGSRGAALVGCAAPAAEHWLLGGDAAAGRTEQVVLTNPGADPVQVDLEVNGAEGPVETTGGSGLVVPAGGQLVRALDALAPGTAAPAVRVHAEGGPVVAHLVDASREGTTDLGLDVTGPSAPAARDLVIPPLPGADEGEEVVLRLLAPEADAVVELGALTEDGAATPGIPAVRLTAGATTDVPLEELPDGAVGLRLRSDQPVAAALQIRVAPSGEEPLEQTEQPGDGAGATEQPGDEADATEEPGDEDGATATAEPDEQDQPLVRPAGELAWLPAVAASTDPVGIAVPETAAVPDAELVLSVGVLDATEVEVLLRAADGSTRGETLDLDNDSTSLLAVPADVRGIWVRPVQQGGTGVVAAVHLTGRDELGAYRAAADLAPVPWSREVTRISAVVP</sequence>
<organism evidence="2 3">
    <name type="scientific">Serinicoccus hydrothermalis</name>
    <dbReference type="NCBI Taxonomy" id="1758689"/>
    <lineage>
        <taxon>Bacteria</taxon>
        <taxon>Bacillati</taxon>
        <taxon>Actinomycetota</taxon>
        <taxon>Actinomycetes</taxon>
        <taxon>Micrococcales</taxon>
        <taxon>Ornithinimicrobiaceae</taxon>
        <taxon>Serinicoccus</taxon>
    </lineage>
</organism>
<evidence type="ECO:0000313" key="3">
    <source>
        <dbReference type="Proteomes" id="UP000092482"/>
    </source>
</evidence>
<protein>
    <submittedName>
        <fullName evidence="2">Secreted protein</fullName>
    </submittedName>
</protein>
<feature type="region of interest" description="Disordered" evidence="1">
    <location>
        <begin position="38"/>
        <end position="65"/>
    </location>
</feature>
<evidence type="ECO:0000256" key="1">
    <source>
        <dbReference type="SAM" id="MobiDB-lite"/>
    </source>
</evidence>
<keyword evidence="3" id="KW-1185">Reference proteome</keyword>
<dbReference type="OrthoDB" id="5141713at2"/>
<accession>A0A1B1NAH1</accession>
<dbReference type="AlphaFoldDB" id="A0A1B1NAH1"/>
<dbReference type="PATRIC" id="fig|1758689.4.peg.1068"/>
<dbReference type="EMBL" id="CP014989">
    <property type="protein sequence ID" value="ANS78426.1"/>
    <property type="molecule type" value="Genomic_DNA"/>
</dbReference>